<organism evidence="1 2">
    <name type="scientific">Streptomyces siamensis</name>
    <dbReference type="NCBI Taxonomy" id="1274986"/>
    <lineage>
        <taxon>Bacteria</taxon>
        <taxon>Bacillati</taxon>
        <taxon>Actinomycetota</taxon>
        <taxon>Actinomycetes</taxon>
        <taxon>Kitasatosporales</taxon>
        <taxon>Streptomycetaceae</taxon>
        <taxon>Streptomyces</taxon>
    </lineage>
</organism>
<evidence type="ECO:0000313" key="1">
    <source>
        <dbReference type="EMBL" id="GAA5021403.1"/>
    </source>
</evidence>
<name>A0ABP9J7J6_9ACTN</name>
<comment type="caution">
    <text evidence="1">The sequence shown here is derived from an EMBL/GenBank/DDBJ whole genome shotgun (WGS) entry which is preliminary data.</text>
</comment>
<gene>
    <name evidence="1" type="ORF">GCM10023335_52290</name>
</gene>
<keyword evidence="2" id="KW-1185">Reference proteome</keyword>
<dbReference type="EMBL" id="BAABKB010000021">
    <property type="protein sequence ID" value="GAA5021403.1"/>
    <property type="molecule type" value="Genomic_DNA"/>
</dbReference>
<sequence>MWIRERRGATCPVSTGGHGYVPSARPLQSVAPPVPAFEPHGVDITYAESLGVATSAQHPCQAMPHSVTWSQST</sequence>
<accession>A0ABP9J7J6</accession>
<proteinExistence type="predicted"/>
<reference evidence="2" key="1">
    <citation type="journal article" date="2019" name="Int. J. Syst. Evol. Microbiol.">
        <title>The Global Catalogue of Microorganisms (GCM) 10K type strain sequencing project: providing services to taxonomists for standard genome sequencing and annotation.</title>
        <authorList>
            <consortium name="The Broad Institute Genomics Platform"/>
            <consortium name="The Broad Institute Genome Sequencing Center for Infectious Disease"/>
            <person name="Wu L."/>
            <person name="Ma J."/>
        </authorList>
    </citation>
    <scope>NUCLEOTIDE SEQUENCE [LARGE SCALE GENOMIC DNA]</scope>
    <source>
        <strain evidence="2">JCM 18409</strain>
    </source>
</reference>
<evidence type="ECO:0000313" key="2">
    <source>
        <dbReference type="Proteomes" id="UP001501759"/>
    </source>
</evidence>
<protein>
    <submittedName>
        <fullName evidence="1">Uncharacterized protein</fullName>
    </submittedName>
</protein>
<dbReference type="Proteomes" id="UP001501759">
    <property type="component" value="Unassembled WGS sequence"/>
</dbReference>